<accession>A0AAF3EJE4</accession>
<evidence type="ECO:0000256" key="1">
    <source>
        <dbReference type="SAM" id="MobiDB-lite"/>
    </source>
</evidence>
<organism evidence="2 3">
    <name type="scientific">Mesorhabditis belari</name>
    <dbReference type="NCBI Taxonomy" id="2138241"/>
    <lineage>
        <taxon>Eukaryota</taxon>
        <taxon>Metazoa</taxon>
        <taxon>Ecdysozoa</taxon>
        <taxon>Nematoda</taxon>
        <taxon>Chromadorea</taxon>
        <taxon>Rhabditida</taxon>
        <taxon>Rhabditina</taxon>
        <taxon>Rhabditomorpha</taxon>
        <taxon>Rhabditoidea</taxon>
        <taxon>Rhabditidae</taxon>
        <taxon>Mesorhabditinae</taxon>
        <taxon>Mesorhabditis</taxon>
    </lineage>
</organism>
<proteinExistence type="predicted"/>
<feature type="region of interest" description="Disordered" evidence="1">
    <location>
        <begin position="203"/>
        <end position="231"/>
    </location>
</feature>
<reference evidence="3" key="1">
    <citation type="submission" date="2024-02" db="UniProtKB">
        <authorList>
            <consortium name="WormBaseParasite"/>
        </authorList>
    </citation>
    <scope>IDENTIFICATION</scope>
</reference>
<dbReference type="AlphaFoldDB" id="A0AAF3EJE4"/>
<evidence type="ECO:0000313" key="3">
    <source>
        <dbReference type="WBParaSite" id="MBELARI_LOCUS14115.1"/>
    </source>
</evidence>
<dbReference type="WBParaSite" id="MBELARI_LOCUS14115.1">
    <property type="protein sequence ID" value="MBELARI_LOCUS14115.1"/>
    <property type="gene ID" value="MBELARI_LOCUS14115"/>
</dbReference>
<sequence>MSESKKFSDLRKMFESDNCFTEESAEKPAVPRHRLLNSTVSNVQPQQSEDFTPQPEHFAWESIDQLTGRVKKSSHYVQNRSSFSRPATQKIDYSKEAKLLPIAPKPKIEQKPKLLMNQLSDAPKVILDLNLRKYNQKFSGEILESVNICQEQEEPEEDIPLPIRTASRPSRSVIFKSFPEIFSGRSSKDFSSQSREDLKATIELMPSPPSPKPDQADHSMGQLPPEQDSNWINPSNQINDKIAELDNEIKDFADYLEQQVEKSCTVDAMTKRVEQLTEKLGAKIFLLPVLPKEKFEANNVVIKKIDNLLISYKGVNRRDLYLLKDVMITLEKELKRKSFIKVFVEAMLTFDFSKFERDLDQIFKKLWLLSSPNFFDAALEFSQNYLESMKSDTDKGEEKELEEIYVTKWMNFLITNQSVQEHTASLIFRRATENLKWKNKEKEQIVFEEALNRRDRLFGAPAKKWNEKLKLRDLRSE</sequence>
<keyword evidence="2" id="KW-1185">Reference proteome</keyword>
<name>A0AAF3EJE4_9BILA</name>
<dbReference type="Proteomes" id="UP000887575">
    <property type="component" value="Unassembled WGS sequence"/>
</dbReference>
<evidence type="ECO:0000313" key="2">
    <source>
        <dbReference type="Proteomes" id="UP000887575"/>
    </source>
</evidence>
<protein>
    <submittedName>
        <fullName evidence="3">Uncharacterized protein</fullName>
    </submittedName>
</protein>